<dbReference type="EMBL" id="JAAIUW010000008">
    <property type="protein sequence ID" value="KAF7822243.1"/>
    <property type="molecule type" value="Genomic_DNA"/>
</dbReference>
<keyword evidence="2" id="KW-1185">Reference proteome</keyword>
<comment type="caution">
    <text evidence="1">The sequence shown here is derived from an EMBL/GenBank/DDBJ whole genome shotgun (WGS) entry which is preliminary data.</text>
</comment>
<reference evidence="1" key="1">
    <citation type="submission" date="2020-09" db="EMBL/GenBank/DDBJ databases">
        <title>Genome-Enabled Discovery of Anthraquinone Biosynthesis in Senna tora.</title>
        <authorList>
            <person name="Kang S.-H."/>
            <person name="Pandey R.P."/>
            <person name="Lee C.-M."/>
            <person name="Sim J.-S."/>
            <person name="Jeong J.-T."/>
            <person name="Choi B.-S."/>
            <person name="Jung M."/>
            <person name="Ginzburg D."/>
            <person name="Zhao K."/>
            <person name="Won S.Y."/>
            <person name="Oh T.-J."/>
            <person name="Yu Y."/>
            <person name="Kim N.-H."/>
            <person name="Lee O.R."/>
            <person name="Lee T.-H."/>
            <person name="Bashyal P."/>
            <person name="Kim T.-S."/>
            <person name="Lee W.-H."/>
            <person name="Kawkins C."/>
            <person name="Kim C.-K."/>
            <person name="Kim J.S."/>
            <person name="Ahn B.O."/>
            <person name="Rhee S.Y."/>
            <person name="Sohng J.K."/>
        </authorList>
    </citation>
    <scope>NUCLEOTIDE SEQUENCE</scope>
    <source>
        <tissue evidence="1">Leaf</tissue>
    </source>
</reference>
<protein>
    <submittedName>
        <fullName evidence="1">Uncharacterized protein</fullName>
    </submittedName>
</protein>
<evidence type="ECO:0000313" key="2">
    <source>
        <dbReference type="Proteomes" id="UP000634136"/>
    </source>
</evidence>
<evidence type="ECO:0000313" key="1">
    <source>
        <dbReference type="EMBL" id="KAF7822243.1"/>
    </source>
</evidence>
<accession>A0A834WIN0</accession>
<dbReference type="AlphaFoldDB" id="A0A834WIN0"/>
<proteinExistence type="predicted"/>
<gene>
    <name evidence="1" type="ORF">G2W53_027698</name>
</gene>
<dbReference type="Proteomes" id="UP000634136">
    <property type="component" value="Unassembled WGS sequence"/>
</dbReference>
<sequence>MRVKDKQVIFKMFNSKESPKENEKCLKVEAVKDGVSEATVDGNMKNYEINPGEKSRKHLTEIDAAD</sequence>
<organism evidence="1 2">
    <name type="scientific">Senna tora</name>
    <dbReference type="NCBI Taxonomy" id="362788"/>
    <lineage>
        <taxon>Eukaryota</taxon>
        <taxon>Viridiplantae</taxon>
        <taxon>Streptophyta</taxon>
        <taxon>Embryophyta</taxon>
        <taxon>Tracheophyta</taxon>
        <taxon>Spermatophyta</taxon>
        <taxon>Magnoliopsida</taxon>
        <taxon>eudicotyledons</taxon>
        <taxon>Gunneridae</taxon>
        <taxon>Pentapetalae</taxon>
        <taxon>rosids</taxon>
        <taxon>fabids</taxon>
        <taxon>Fabales</taxon>
        <taxon>Fabaceae</taxon>
        <taxon>Caesalpinioideae</taxon>
        <taxon>Cassia clade</taxon>
        <taxon>Senna</taxon>
    </lineage>
</organism>
<name>A0A834WIN0_9FABA</name>